<dbReference type="InterPro" id="IPR000594">
    <property type="entry name" value="ThiF_NAD_FAD-bd"/>
</dbReference>
<dbReference type="Proteomes" id="UP000802392">
    <property type="component" value="Unassembled WGS sequence"/>
</dbReference>
<dbReference type="Gene3D" id="3.40.50.720">
    <property type="entry name" value="NAD(P)-binding Rossmann-like Domain"/>
    <property type="match status" value="1"/>
</dbReference>
<keyword evidence="2" id="KW-0548">Nucleotidyltransferase</keyword>
<dbReference type="EMBL" id="JAAOZD010000003">
    <property type="protein sequence ID" value="NIJ01504.1"/>
    <property type="molecule type" value="Genomic_DNA"/>
</dbReference>
<evidence type="ECO:0000259" key="1">
    <source>
        <dbReference type="Pfam" id="PF00899"/>
    </source>
</evidence>
<dbReference type="PANTHER" id="PTHR10953">
    <property type="entry name" value="UBIQUITIN-ACTIVATING ENZYME E1"/>
    <property type="match status" value="1"/>
</dbReference>
<proteinExistence type="predicted"/>
<sequence>MFQYRFHPAKAVSFDGSTLTIDDERARRTVSLAKFNITPQGLLSAMAAPGEAQPEVRRLLHEFLVRGLIVEHHPELSTDARLSRSQGYLATLCNDPQRAQQRISNQRVLVLGVGGTGTVVIQHLVAAGVRDFVLLDHDKVELSNFNRQFLWRSSEVGASKLERTATWIEERAGNPAVTTIEQLITSGDDVAQLLLDHPDVTVVASCIDTPAGAERLVVDAALRQGKPVMTGAVGVEFGHVGPLFIPEHRPCLACWYPETAAGNGVTPWSHGVTNTLIGALMAQRILEWVVDPTLVRQPARMTLEFGSLDVKSTPAPDCGHA</sequence>
<evidence type="ECO:0000313" key="2">
    <source>
        <dbReference type="EMBL" id="NIJ01504.1"/>
    </source>
</evidence>
<dbReference type="SUPFAM" id="SSF69572">
    <property type="entry name" value="Activating enzymes of the ubiquitin-like proteins"/>
    <property type="match status" value="1"/>
</dbReference>
<reference evidence="2 3" key="1">
    <citation type="submission" date="2020-03" db="EMBL/GenBank/DDBJ databases">
        <title>Genomic Encyclopedia of Type Strains, Phase III (KMG-III): the genomes of soil and plant-associated and newly described type strains.</title>
        <authorList>
            <person name="Whitman W."/>
        </authorList>
    </citation>
    <scope>NUCLEOTIDE SEQUENCE [LARGE SCALE GENOMIC DNA]</scope>
    <source>
        <strain evidence="2 3">CECT 4207</strain>
    </source>
</reference>
<comment type="caution">
    <text evidence="2">The sequence shown here is derived from an EMBL/GenBank/DDBJ whole genome shotgun (WGS) entry which is preliminary data.</text>
</comment>
<dbReference type="InterPro" id="IPR045886">
    <property type="entry name" value="ThiF/MoeB/HesA"/>
</dbReference>
<keyword evidence="2" id="KW-0808">Transferase</keyword>
<dbReference type="InterPro" id="IPR035985">
    <property type="entry name" value="Ubiquitin-activating_enz"/>
</dbReference>
<evidence type="ECO:0000313" key="3">
    <source>
        <dbReference type="Proteomes" id="UP000802392"/>
    </source>
</evidence>
<dbReference type="GO" id="GO:0016779">
    <property type="term" value="F:nucleotidyltransferase activity"/>
    <property type="evidence" value="ECO:0007669"/>
    <property type="project" value="UniProtKB-KW"/>
</dbReference>
<keyword evidence="3" id="KW-1185">Reference proteome</keyword>
<accession>A0ABX0TG78</accession>
<dbReference type="RefSeq" id="WP_167265307.1">
    <property type="nucleotide sequence ID" value="NZ_BAAAVO010000013.1"/>
</dbReference>
<dbReference type="Pfam" id="PF00899">
    <property type="entry name" value="ThiF"/>
    <property type="match status" value="1"/>
</dbReference>
<protein>
    <submittedName>
        <fullName evidence="2">Molybdopterin/thiamine biosynthesis adenylyltransferase</fullName>
    </submittedName>
</protein>
<feature type="domain" description="THIF-type NAD/FAD binding fold" evidence="1">
    <location>
        <begin position="97"/>
        <end position="295"/>
    </location>
</feature>
<organism evidence="2 3">
    <name type="scientific">Paenarthrobacter ilicis</name>
    <dbReference type="NCBI Taxonomy" id="43665"/>
    <lineage>
        <taxon>Bacteria</taxon>
        <taxon>Bacillati</taxon>
        <taxon>Actinomycetota</taxon>
        <taxon>Actinomycetes</taxon>
        <taxon>Micrococcales</taxon>
        <taxon>Micrococcaceae</taxon>
        <taxon>Paenarthrobacter</taxon>
    </lineage>
</organism>
<gene>
    <name evidence="2" type="ORF">FHR86_001825</name>
</gene>
<name>A0ABX0TG78_9MICC</name>
<dbReference type="PANTHER" id="PTHR10953:SF102">
    <property type="entry name" value="ADENYLYLTRANSFERASE AND SULFURTRANSFERASE MOCS3"/>
    <property type="match status" value="1"/>
</dbReference>